<evidence type="ECO:0000313" key="3">
    <source>
        <dbReference type="EMBL" id="VAW64461.1"/>
    </source>
</evidence>
<keyword evidence="1" id="KW-0436">Ligase</keyword>
<reference evidence="3" key="1">
    <citation type="submission" date="2018-06" db="EMBL/GenBank/DDBJ databases">
        <authorList>
            <person name="Zhirakovskaya E."/>
        </authorList>
    </citation>
    <scope>NUCLEOTIDE SEQUENCE</scope>
</reference>
<organism evidence="3">
    <name type="scientific">hydrothermal vent metagenome</name>
    <dbReference type="NCBI Taxonomy" id="652676"/>
    <lineage>
        <taxon>unclassified sequences</taxon>
        <taxon>metagenomes</taxon>
        <taxon>ecological metagenomes</taxon>
    </lineage>
</organism>
<dbReference type="Pfam" id="PF03099">
    <property type="entry name" value="BPL_LplA_LipB"/>
    <property type="match status" value="1"/>
</dbReference>
<dbReference type="GO" id="GO:0005737">
    <property type="term" value="C:cytoplasm"/>
    <property type="evidence" value="ECO:0007669"/>
    <property type="project" value="TreeGrafter"/>
</dbReference>
<dbReference type="AlphaFoldDB" id="A0A3B0X9N2"/>
<dbReference type="GO" id="GO:0004077">
    <property type="term" value="F:biotin--[biotin carboxyl-carrier protein] ligase activity"/>
    <property type="evidence" value="ECO:0007669"/>
    <property type="project" value="InterPro"/>
</dbReference>
<accession>A0A3B0X9N2</accession>
<protein>
    <recommendedName>
        <fullName evidence="2">BPL/LPL catalytic domain-containing protein</fullName>
    </recommendedName>
</protein>
<dbReference type="SUPFAM" id="SSF55681">
    <property type="entry name" value="Class II aaRS and biotin synthetases"/>
    <property type="match status" value="1"/>
</dbReference>
<dbReference type="InterPro" id="IPR004408">
    <property type="entry name" value="Biotin_CoA_COase_ligase"/>
</dbReference>
<dbReference type="PANTHER" id="PTHR12835">
    <property type="entry name" value="BIOTIN PROTEIN LIGASE"/>
    <property type="match status" value="1"/>
</dbReference>
<sequence>MVGETARNSRLNRDIIQGCLSEYALEYPLQLEVLESVVSTNDHVLAFARGGGRASFACIAEQQTGGRGRNGAVWESPVNANIYLSLGYYFNQFAASELSGLSLACGVSLARMLKSMGLEAQLKWPNDVLLEYRKLAGILIETRVRSEGVYVVIGLGMNVDMPESAGRKIDQPWVDLRRVLPTAFVQRNQLAAQLLDALLSCCAEYDRSGFASFLDDWHSFDVLSGHQVIVKTQAGERQAKVKGIDKGYGLRVEIEGVEEVFYAADVKLELSNHADD</sequence>
<dbReference type="InterPro" id="IPR045864">
    <property type="entry name" value="aa-tRNA-synth_II/BPL/LPL"/>
</dbReference>
<dbReference type="EMBL" id="UOFG01000234">
    <property type="protein sequence ID" value="VAW64461.1"/>
    <property type="molecule type" value="Genomic_DNA"/>
</dbReference>
<gene>
    <name evidence="3" type="ORF">MNBD_GAMMA11-553</name>
</gene>
<feature type="domain" description="BPL/LPL catalytic" evidence="2">
    <location>
        <begin position="16"/>
        <end position="206"/>
    </location>
</feature>
<dbReference type="PANTHER" id="PTHR12835:SF5">
    <property type="entry name" value="BIOTIN--PROTEIN LIGASE"/>
    <property type="match status" value="1"/>
</dbReference>
<dbReference type="CDD" id="cd16442">
    <property type="entry name" value="BPL"/>
    <property type="match status" value="1"/>
</dbReference>
<dbReference type="Gene3D" id="3.30.930.10">
    <property type="entry name" value="Bira Bifunctional Protein, Domain 2"/>
    <property type="match status" value="1"/>
</dbReference>
<dbReference type="PROSITE" id="PS51733">
    <property type="entry name" value="BPL_LPL_CATALYTIC"/>
    <property type="match status" value="1"/>
</dbReference>
<proteinExistence type="predicted"/>
<dbReference type="NCBIfam" id="TIGR00121">
    <property type="entry name" value="birA_ligase"/>
    <property type="match status" value="1"/>
</dbReference>
<evidence type="ECO:0000259" key="2">
    <source>
        <dbReference type="PROSITE" id="PS51733"/>
    </source>
</evidence>
<dbReference type="InterPro" id="IPR004143">
    <property type="entry name" value="BPL_LPL_catalytic"/>
</dbReference>
<evidence type="ECO:0000256" key="1">
    <source>
        <dbReference type="ARBA" id="ARBA00022598"/>
    </source>
</evidence>
<name>A0A3B0X9N2_9ZZZZ</name>